<dbReference type="Proteomes" id="UP000271624">
    <property type="component" value="Unassembled WGS sequence"/>
</dbReference>
<dbReference type="RefSeq" id="WP_325052200.1">
    <property type="nucleotide sequence ID" value="NZ_RSCL01000010.1"/>
</dbReference>
<sequence>MPAEIREIDVYFAPSSQSPQGTMQIGLLGRLALQPALIEPFRNAATRSEIRSCMGKLFTLFADMQRQSKTRILESGLPRLWILTPTASKAILGGLNANSDEDNWGRGVYFLGDALKSVVIVIHQLPRTPDTLWLRILGRGRVREQAVRELEALPENNALRKKAIELLLSLKTTLEVREDLKKDKDERKLIMQLSPLYEQKLADVKQAERRTIIENLLKVRFGALDNELSSIVQPIALLSPEEFSPLLLQLSREDLLSRF</sequence>
<name>A0A433VEU2_9CYAN</name>
<dbReference type="AlphaFoldDB" id="A0A433VEU2"/>
<dbReference type="EMBL" id="RSCL01000010">
    <property type="protein sequence ID" value="RUT04583.1"/>
    <property type="molecule type" value="Genomic_DNA"/>
</dbReference>
<evidence type="ECO:0008006" key="3">
    <source>
        <dbReference type="Google" id="ProtNLM"/>
    </source>
</evidence>
<accession>A0A433VEU2</accession>
<reference evidence="1" key="2">
    <citation type="journal article" date="2019" name="Genome Biol. Evol.">
        <title>Day and night: Metabolic profiles and evolutionary relationships of six axenic non-marine cyanobacteria.</title>
        <authorList>
            <person name="Will S.E."/>
            <person name="Henke P."/>
            <person name="Boedeker C."/>
            <person name="Huang S."/>
            <person name="Brinkmann H."/>
            <person name="Rohde M."/>
            <person name="Jarek M."/>
            <person name="Friedl T."/>
            <person name="Seufert S."/>
            <person name="Schumacher M."/>
            <person name="Overmann J."/>
            <person name="Neumann-Schaal M."/>
            <person name="Petersen J."/>
        </authorList>
    </citation>
    <scope>NUCLEOTIDE SEQUENCE [LARGE SCALE GENOMIC DNA]</scope>
    <source>
        <strain evidence="1">PCC 7102</strain>
    </source>
</reference>
<evidence type="ECO:0000313" key="2">
    <source>
        <dbReference type="Proteomes" id="UP000271624"/>
    </source>
</evidence>
<organism evidence="1 2">
    <name type="scientific">Dulcicalothrix desertica PCC 7102</name>
    <dbReference type="NCBI Taxonomy" id="232991"/>
    <lineage>
        <taxon>Bacteria</taxon>
        <taxon>Bacillati</taxon>
        <taxon>Cyanobacteriota</taxon>
        <taxon>Cyanophyceae</taxon>
        <taxon>Nostocales</taxon>
        <taxon>Calotrichaceae</taxon>
        <taxon>Dulcicalothrix</taxon>
    </lineage>
</organism>
<comment type="caution">
    <text evidence="1">The sequence shown here is derived from an EMBL/GenBank/DDBJ whole genome shotgun (WGS) entry which is preliminary data.</text>
</comment>
<evidence type="ECO:0000313" key="1">
    <source>
        <dbReference type="EMBL" id="RUT04583.1"/>
    </source>
</evidence>
<protein>
    <recommendedName>
        <fullName evidence="3">Flagellar assembly protein H</fullName>
    </recommendedName>
</protein>
<proteinExistence type="predicted"/>
<keyword evidence="2" id="KW-1185">Reference proteome</keyword>
<gene>
    <name evidence="1" type="ORF">DSM106972_041520</name>
</gene>
<reference evidence="1" key="1">
    <citation type="submission" date="2018-12" db="EMBL/GenBank/DDBJ databases">
        <authorList>
            <person name="Will S."/>
            <person name="Neumann-Schaal M."/>
            <person name="Henke P."/>
        </authorList>
    </citation>
    <scope>NUCLEOTIDE SEQUENCE</scope>
    <source>
        <strain evidence="1">PCC 7102</strain>
    </source>
</reference>